<feature type="region of interest" description="Disordered" evidence="1">
    <location>
        <begin position="138"/>
        <end position="157"/>
    </location>
</feature>
<organism evidence="2 3">
    <name type="scientific">Sus scrofa</name>
    <name type="common">Pig</name>
    <dbReference type="NCBI Taxonomy" id="9823"/>
    <lineage>
        <taxon>Eukaryota</taxon>
        <taxon>Metazoa</taxon>
        <taxon>Chordata</taxon>
        <taxon>Craniata</taxon>
        <taxon>Vertebrata</taxon>
        <taxon>Euteleostomi</taxon>
        <taxon>Mammalia</taxon>
        <taxon>Eutheria</taxon>
        <taxon>Laurasiatheria</taxon>
        <taxon>Artiodactyla</taxon>
        <taxon>Suina</taxon>
        <taxon>Suidae</taxon>
        <taxon>Sus</taxon>
    </lineage>
</organism>
<evidence type="ECO:0000313" key="3">
    <source>
        <dbReference type="Proteomes" id="UP000314985"/>
    </source>
</evidence>
<dbReference type="PANTHER" id="PTHR31666">
    <property type="entry name" value="PROTEIN CXORF40A-RELATED"/>
    <property type="match status" value="1"/>
</dbReference>
<accession>A0A4X1SXG7</accession>
<evidence type="ECO:0000256" key="1">
    <source>
        <dbReference type="SAM" id="MobiDB-lite"/>
    </source>
</evidence>
<dbReference type="PANTHER" id="PTHR31666:SF0">
    <property type="entry name" value="PROTEIN EOLA1-RELATED"/>
    <property type="match status" value="1"/>
</dbReference>
<reference evidence="3" key="1">
    <citation type="submission" date="2017-08" db="EMBL/GenBank/DDBJ databases">
        <title>USMARCv1.0.</title>
        <authorList>
            <person name="Hannum G.I."/>
            <person name="Koren S."/>
            <person name="Schroeder S.G."/>
            <person name="Chin S.C."/>
            <person name="Nonneman D.J."/>
            <person name="Becker S.A."/>
            <person name="Rosen B.D."/>
            <person name="Bickhart D.M."/>
            <person name="Putnam N.H."/>
            <person name="Green R.E."/>
            <person name="Tuggle C.K."/>
            <person name="Liu H."/>
            <person name="Rohrer G.A."/>
            <person name="Warr A."/>
            <person name="Hall R."/>
            <person name="Kim K."/>
            <person name="Hume D.A."/>
            <person name="Talbot R."/>
            <person name="Chow W."/>
            <person name="Howe K."/>
            <person name="Schwartz A.S."/>
            <person name="Watson M."/>
            <person name="Archibald A.L."/>
            <person name="Phillippy A.M."/>
            <person name="Smith T.P.L."/>
        </authorList>
    </citation>
    <scope>NUCLEOTIDE SEQUENCE [LARGE SCALE GENOMIC DNA]</scope>
</reference>
<protein>
    <submittedName>
        <fullName evidence="2">Uncharacterized protein</fullName>
    </submittedName>
</protein>
<dbReference type="Ensembl" id="ENSSSCT00070008493.1">
    <property type="protein sequence ID" value="ENSSSCP00070006995.1"/>
    <property type="gene ID" value="ENSSSCG00070004505.1"/>
</dbReference>
<feature type="region of interest" description="Disordered" evidence="1">
    <location>
        <begin position="21"/>
        <end position="54"/>
    </location>
</feature>
<sequence length="157" mass="17055">MDVRASARARGSDCVCAVPRAESTPAVSPVRGPGSPRRRTVLPGGRSRALPRAHHPPRLRTVKTRRQEEEVAPQAAEQVPCAWRGLVDVGDTVLCPEDLSADELVELENQAVLTGLQHKYLTALANPRWLLEPVPGEAEGRLPGRHPEHLIPLGQEA</sequence>
<dbReference type="InterPro" id="IPR033615">
    <property type="entry name" value="EOLA1/EOLA2"/>
</dbReference>
<reference evidence="2" key="2">
    <citation type="submission" date="2025-08" db="UniProtKB">
        <authorList>
            <consortium name="Ensembl"/>
        </authorList>
    </citation>
    <scope>IDENTIFICATION</scope>
</reference>
<proteinExistence type="predicted"/>
<dbReference type="AlphaFoldDB" id="A0A4X1SXG7"/>
<dbReference type="Proteomes" id="UP000314985">
    <property type="component" value="Unassembled WGS sequence"/>
</dbReference>
<name>A0A4X1SXG7_PIG</name>
<feature type="compositionally biased region" description="Basic and acidic residues" evidence="1">
    <location>
        <begin position="138"/>
        <end position="149"/>
    </location>
</feature>
<evidence type="ECO:0000313" key="2">
    <source>
        <dbReference type="Ensembl" id="ENSSSCP00070006995.1"/>
    </source>
</evidence>